<dbReference type="EMBL" id="CM042014">
    <property type="protein sequence ID" value="KAI3722552.1"/>
    <property type="molecule type" value="Genomic_DNA"/>
</dbReference>
<keyword evidence="2" id="KW-1185">Reference proteome</keyword>
<reference evidence="1 2" key="2">
    <citation type="journal article" date="2022" name="Mol. Ecol. Resour.">
        <title>The genomes of chicory, endive, great burdock and yacon provide insights into Asteraceae paleo-polyploidization history and plant inulin production.</title>
        <authorList>
            <person name="Fan W."/>
            <person name="Wang S."/>
            <person name="Wang H."/>
            <person name="Wang A."/>
            <person name="Jiang F."/>
            <person name="Liu H."/>
            <person name="Zhao H."/>
            <person name="Xu D."/>
            <person name="Zhang Y."/>
        </authorList>
    </citation>
    <scope>NUCLEOTIDE SEQUENCE [LARGE SCALE GENOMIC DNA]</scope>
    <source>
        <strain evidence="2">cv. Punajuju</strain>
        <tissue evidence="1">Leaves</tissue>
    </source>
</reference>
<comment type="caution">
    <text evidence="1">The sequence shown here is derived from an EMBL/GenBank/DDBJ whole genome shotgun (WGS) entry which is preliminary data.</text>
</comment>
<protein>
    <submittedName>
        <fullName evidence="1">Uncharacterized protein</fullName>
    </submittedName>
</protein>
<name>A0ACB9BKJ3_CICIN</name>
<sequence>MKIVSFDSDGHGKRTKFACLNDSALLTDAYSSRFSSVLFTLPSSSHHFPKIHFPNLPHLDSLIAHRSNHLLQFAFFTSSGNLLSLAISTFIELFHA</sequence>
<evidence type="ECO:0000313" key="2">
    <source>
        <dbReference type="Proteomes" id="UP001055811"/>
    </source>
</evidence>
<proteinExistence type="predicted"/>
<dbReference type="Proteomes" id="UP001055811">
    <property type="component" value="Linkage Group LG06"/>
</dbReference>
<accession>A0ACB9BKJ3</accession>
<organism evidence="1 2">
    <name type="scientific">Cichorium intybus</name>
    <name type="common">Chicory</name>
    <dbReference type="NCBI Taxonomy" id="13427"/>
    <lineage>
        <taxon>Eukaryota</taxon>
        <taxon>Viridiplantae</taxon>
        <taxon>Streptophyta</taxon>
        <taxon>Embryophyta</taxon>
        <taxon>Tracheophyta</taxon>
        <taxon>Spermatophyta</taxon>
        <taxon>Magnoliopsida</taxon>
        <taxon>eudicotyledons</taxon>
        <taxon>Gunneridae</taxon>
        <taxon>Pentapetalae</taxon>
        <taxon>asterids</taxon>
        <taxon>campanulids</taxon>
        <taxon>Asterales</taxon>
        <taxon>Asteraceae</taxon>
        <taxon>Cichorioideae</taxon>
        <taxon>Cichorieae</taxon>
        <taxon>Cichoriinae</taxon>
        <taxon>Cichorium</taxon>
    </lineage>
</organism>
<reference evidence="2" key="1">
    <citation type="journal article" date="2022" name="Mol. Ecol. Resour.">
        <title>The genomes of chicory, endive, great burdock and yacon provide insights into Asteraceae palaeo-polyploidization history and plant inulin production.</title>
        <authorList>
            <person name="Fan W."/>
            <person name="Wang S."/>
            <person name="Wang H."/>
            <person name="Wang A."/>
            <person name="Jiang F."/>
            <person name="Liu H."/>
            <person name="Zhao H."/>
            <person name="Xu D."/>
            <person name="Zhang Y."/>
        </authorList>
    </citation>
    <scope>NUCLEOTIDE SEQUENCE [LARGE SCALE GENOMIC DNA]</scope>
    <source>
        <strain evidence="2">cv. Punajuju</strain>
    </source>
</reference>
<evidence type="ECO:0000313" key="1">
    <source>
        <dbReference type="EMBL" id="KAI3722552.1"/>
    </source>
</evidence>
<gene>
    <name evidence="1" type="ORF">L2E82_33592</name>
</gene>